<dbReference type="Gene3D" id="6.10.140.1470">
    <property type="match status" value="1"/>
</dbReference>
<dbReference type="InterPro" id="IPR007213">
    <property type="entry name" value="Ppm1/Ppm2/Tcmp"/>
</dbReference>
<dbReference type="SUPFAM" id="SSF53335">
    <property type="entry name" value="S-adenosyl-L-methionine-dependent methyltransferases"/>
    <property type="match status" value="1"/>
</dbReference>
<keyword evidence="7" id="KW-0489">Methyltransferase</keyword>
<sequence length="1182" mass="130439">MGESVAGEKDGSGSFLPESLLPGKDNFSLSPDSLLPGATTAPAVAASGPTTTKLETKNLGYANSMRLHFDTPVSVHEPTGHENRSNGKMLAAEKIFGADSNKVRRSSTLPVNGKAKEAVAVDPQKQQRDELIMDTNKSSIVSKRSVEKLYYDGEPEYFRYFVSKFKRRSPLINRGYWLRMKAIEHGVSRFLAEQTAKRKVVINLGCGYDPLPFLFLGKQPVLCQGATFVDVDYPVLMQNKVGIIQKTEQLKNILPKFTTTGKDAGLLASSDPYVAVGCDLTNIEPMKEILRDHLSLEGKDVAILFVSEVSTAYMEREASQSVFHWSATFEDVRFCLLEQHLPDGSDHPFAATMLAHFEKLRTPLRAVGTMEQMKLRFVAAGYPEAGTEIRSLWELWSDPVFLSAKERRRLDRVEPFDEWEEFALFASHYFLLYAEKEPGRDYTYKPYRASRASLFAGSSKGSIISSPTTSSSPDTPQYHFGPGDILQTHELLEPHNFRRYAASIPPLLTDSSGDSVGLHGGLGTQERLDTCNTYSRFDAVQPIQGPPLRQGLMCHAVTRLGSTANCVLTGGRTSPDKASAEAWLRLDAKWRRVQDLPSGRYRHSAVPLVLPTDPRPAHTVLLFGGRTSDGHVLDEWLIWTGETGWQTVTVQGEERPPARFGATMITDSREGVSGVLVGGMTSAGRVLNDFWHWTLESDMTLICKNVTARATAFLKADAVILGRFGAQLVRSNRGILMIGGITGARMLTRQDEILNMKTLRPQPIQGPRPLFIGHTVMDVDGGLLVLGGGATCFSFGTTWNRSCILNDAQPGEFEMEWRLHSTLEGGKPTAEQSKIFVESPTDAGADSNGHSGSASRLPPPMAIHEMKISHGINFPQYVEAARPVVLRRCQIGTCTTAWTTQYLKEAIGADRKVSVHAATTQNMDFQNKNFQYITQEFGTFMDAVEHGEKLYLRALSQDAPSKNPTCLSEDFPSIAQDFELPHELEFVTQNQHSSPLRISGPVNMWLHYDVMANVYCQVRGRKRLLLFPPSDVSQLGFEPGASSSSVNVFGKSDGKSPATDHPALANTHPQEAVLDPGDILFIPPMWVHTTAPTESLSIAVNVFFRNLSNGYAAGRDVYGNRDLAAYEKGRKDIDKIVKSFDSLPPDVSGFYLERLANEMLEKAKNLSRNASLHSVYVELGGS</sequence>
<dbReference type="InterPro" id="IPR003347">
    <property type="entry name" value="JmjC_dom"/>
</dbReference>
<evidence type="ECO:0000313" key="18">
    <source>
        <dbReference type="EMBL" id="KAF7186457.1"/>
    </source>
</evidence>
<comment type="similarity">
    <text evidence="3">Belongs to the methyltransferase superfamily. LCMT family.</text>
</comment>
<evidence type="ECO:0000256" key="5">
    <source>
        <dbReference type="ARBA" id="ARBA00012779"/>
    </source>
</evidence>
<dbReference type="EC" id="2.1.1.290" evidence="5"/>
<evidence type="ECO:0000256" key="9">
    <source>
        <dbReference type="ARBA" id="ARBA00022691"/>
    </source>
</evidence>
<comment type="caution">
    <text evidence="18">The sequence shown here is derived from an EMBL/GenBank/DDBJ whole genome shotgun (WGS) entry which is preliminary data.</text>
</comment>
<feature type="region of interest" description="Disordered" evidence="16">
    <location>
        <begin position="459"/>
        <end position="478"/>
    </location>
</feature>
<dbReference type="InterPro" id="IPR015915">
    <property type="entry name" value="Kelch-typ_b-propeller"/>
</dbReference>
<keyword evidence="10" id="KW-0819">tRNA processing</keyword>
<dbReference type="Gene3D" id="2.120.10.80">
    <property type="entry name" value="Kelch-type beta propeller"/>
    <property type="match status" value="1"/>
</dbReference>
<dbReference type="SUPFAM" id="SSF51197">
    <property type="entry name" value="Clavaminate synthase-like"/>
    <property type="match status" value="1"/>
</dbReference>
<dbReference type="EMBL" id="JABCIY010000252">
    <property type="protein sequence ID" value="KAF7186457.1"/>
    <property type="molecule type" value="Genomic_DNA"/>
</dbReference>
<dbReference type="Pfam" id="PF04072">
    <property type="entry name" value="LCM"/>
    <property type="match status" value="1"/>
</dbReference>
<dbReference type="AlphaFoldDB" id="A0A8H6R9R9"/>
<evidence type="ECO:0000256" key="12">
    <source>
        <dbReference type="ARBA" id="ARBA00029750"/>
    </source>
</evidence>
<dbReference type="GO" id="GO:0030488">
    <property type="term" value="P:tRNA methylation"/>
    <property type="evidence" value="ECO:0007669"/>
    <property type="project" value="TreeGrafter"/>
</dbReference>
<dbReference type="UniPathway" id="UPA00375"/>
<gene>
    <name evidence="18" type="ORF">HII31_12159</name>
</gene>
<dbReference type="InterPro" id="IPR041667">
    <property type="entry name" value="Cupin_8"/>
</dbReference>
<dbReference type="PANTHER" id="PTHR46529">
    <property type="entry name" value="TRNA WYBUTOSINE-SYNTHESIZING PROTEIN 4"/>
    <property type="match status" value="1"/>
</dbReference>
<evidence type="ECO:0000256" key="8">
    <source>
        <dbReference type="ARBA" id="ARBA00022679"/>
    </source>
</evidence>
<evidence type="ECO:0000256" key="4">
    <source>
        <dbReference type="ARBA" id="ARBA00012155"/>
    </source>
</evidence>
<accession>A0A8H6R9R9</accession>
<dbReference type="PANTHER" id="PTHR46529:SF1">
    <property type="entry name" value="TRNA WYBUTOSINE-SYNTHESIZING PROTEIN 4"/>
    <property type="match status" value="1"/>
</dbReference>
<evidence type="ECO:0000313" key="19">
    <source>
        <dbReference type="Proteomes" id="UP000660729"/>
    </source>
</evidence>
<dbReference type="SUPFAM" id="SSF117281">
    <property type="entry name" value="Kelch motif"/>
    <property type="match status" value="1"/>
</dbReference>
<organism evidence="18 19">
    <name type="scientific">Pseudocercospora fuligena</name>
    <dbReference type="NCBI Taxonomy" id="685502"/>
    <lineage>
        <taxon>Eukaryota</taxon>
        <taxon>Fungi</taxon>
        <taxon>Dikarya</taxon>
        <taxon>Ascomycota</taxon>
        <taxon>Pezizomycotina</taxon>
        <taxon>Dothideomycetes</taxon>
        <taxon>Dothideomycetidae</taxon>
        <taxon>Mycosphaerellales</taxon>
        <taxon>Mycosphaerellaceae</taxon>
        <taxon>Pseudocercospora</taxon>
    </lineage>
</organism>
<evidence type="ECO:0000256" key="14">
    <source>
        <dbReference type="ARBA" id="ARBA00030847"/>
    </source>
</evidence>
<feature type="compositionally biased region" description="Low complexity" evidence="16">
    <location>
        <begin position="459"/>
        <end position="473"/>
    </location>
</feature>
<feature type="region of interest" description="Disordered" evidence="16">
    <location>
        <begin position="1"/>
        <end position="34"/>
    </location>
</feature>
<feature type="domain" description="JmjC" evidence="17">
    <location>
        <begin position="960"/>
        <end position="1121"/>
    </location>
</feature>
<evidence type="ECO:0000256" key="16">
    <source>
        <dbReference type="SAM" id="MobiDB-lite"/>
    </source>
</evidence>
<dbReference type="Pfam" id="PF13621">
    <property type="entry name" value="Cupin_8"/>
    <property type="match status" value="1"/>
</dbReference>
<dbReference type="SMART" id="SM00558">
    <property type="entry name" value="JmjC"/>
    <property type="match status" value="1"/>
</dbReference>
<name>A0A8H6R9R9_9PEZI</name>
<proteinExistence type="inferred from homology"/>
<comment type="function">
    <text evidence="11">Probable S-adenosyl-L-methionine-dependent methyltransferase that acts as a component of the wybutosine biosynthesis pathway. Wybutosine is a hyper modified guanosine with a tricyclic base found at the 3'-position adjacent to the anticodon of eukaryotic phenylalanine tRNA. May methylate the carboxyl group of leucine residues to form alpha-leucine ester residues.</text>
</comment>
<evidence type="ECO:0000256" key="7">
    <source>
        <dbReference type="ARBA" id="ARBA00022603"/>
    </source>
</evidence>
<evidence type="ECO:0000256" key="6">
    <source>
        <dbReference type="ARBA" id="ARBA00018045"/>
    </source>
</evidence>
<dbReference type="GO" id="GO:0031591">
    <property type="term" value="P:wybutosine biosynthetic process"/>
    <property type="evidence" value="ECO:0007669"/>
    <property type="project" value="TreeGrafter"/>
</dbReference>
<evidence type="ECO:0000256" key="3">
    <source>
        <dbReference type="ARBA" id="ARBA00010703"/>
    </source>
</evidence>
<dbReference type="Pfam" id="PF13418">
    <property type="entry name" value="Beta-prop_TYW4"/>
    <property type="match status" value="1"/>
</dbReference>
<feature type="compositionally biased region" description="Basic and acidic residues" evidence="16">
    <location>
        <begin position="1"/>
        <end position="11"/>
    </location>
</feature>
<dbReference type="Proteomes" id="UP000660729">
    <property type="component" value="Unassembled WGS sequence"/>
</dbReference>
<comment type="pathway">
    <text evidence="2">tRNA modification; wybutosine-tRNA(Phe) biosynthesis.</text>
</comment>
<evidence type="ECO:0000259" key="17">
    <source>
        <dbReference type="PROSITE" id="PS51184"/>
    </source>
</evidence>
<keyword evidence="9" id="KW-0949">S-adenosyl-L-methionine</keyword>
<dbReference type="Gene3D" id="2.60.120.650">
    <property type="entry name" value="Cupin"/>
    <property type="match status" value="1"/>
</dbReference>
<feature type="region of interest" description="Disordered" evidence="16">
    <location>
        <begin position="1040"/>
        <end position="1064"/>
    </location>
</feature>
<evidence type="ECO:0000256" key="2">
    <source>
        <dbReference type="ARBA" id="ARBA00004797"/>
    </source>
</evidence>
<evidence type="ECO:0000256" key="15">
    <source>
        <dbReference type="ARBA" id="ARBA00049250"/>
    </source>
</evidence>
<dbReference type="FunFam" id="2.60.120.650:FF:000043">
    <property type="entry name" value="tRNA wybutosine-synthesizing protein 4"/>
    <property type="match status" value="1"/>
</dbReference>
<evidence type="ECO:0000256" key="10">
    <source>
        <dbReference type="ARBA" id="ARBA00022694"/>
    </source>
</evidence>
<comment type="catalytic activity">
    <reaction evidence="1">
        <text>7-[(3S)-3-amino-3-carboxypropyl]wyosine(37) in tRNA(Phe) + S-adenosyl-L-methionine = 7-[(3S)-(3-amino-3-methoxycarbonyl)propyl]wyosine(37) in tRNA(Phe) + S-adenosyl-L-homocysteine</text>
        <dbReference type="Rhea" id="RHEA:36903"/>
        <dbReference type="Rhea" id="RHEA-COMP:10379"/>
        <dbReference type="Rhea" id="RHEA-COMP:11844"/>
        <dbReference type="ChEBI" id="CHEBI:57856"/>
        <dbReference type="ChEBI" id="CHEBI:59789"/>
        <dbReference type="ChEBI" id="CHEBI:73543"/>
        <dbReference type="ChEBI" id="CHEBI:74275"/>
        <dbReference type="EC" id="2.1.1.290"/>
    </reaction>
</comment>
<keyword evidence="19" id="KW-1185">Reference proteome</keyword>
<reference evidence="18" key="1">
    <citation type="submission" date="2020-04" db="EMBL/GenBank/DDBJ databases">
        <title>Draft genome resource of the tomato pathogen Pseudocercospora fuligena.</title>
        <authorList>
            <person name="Zaccaron A."/>
        </authorList>
    </citation>
    <scope>NUCLEOTIDE SEQUENCE</scope>
    <source>
        <strain evidence="18">PF001</strain>
    </source>
</reference>
<dbReference type="OrthoDB" id="47172at2759"/>
<dbReference type="GO" id="GO:0008175">
    <property type="term" value="F:tRNA methyltransferase activity"/>
    <property type="evidence" value="ECO:0007669"/>
    <property type="project" value="TreeGrafter"/>
</dbReference>
<protein>
    <recommendedName>
        <fullName evidence="6">tRNA wybutosine-synthesizing protein 4</fullName>
        <ecNumber evidence="5">2.1.1.290</ecNumber>
        <ecNumber evidence="4">2.3.1.231</ecNumber>
    </recommendedName>
    <alternativeName>
        <fullName evidence="13">Leucine carboxyl methyltransferase 2</fullName>
    </alternativeName>
    <alternativeName>
        <fullName evidence="14">tRNA(Phe) (7-(3-amino-3-(methoxycarbonyl)propyl)wyosine(37)-N)-methoxycarbonyltransferase</fullName>
    </alternativeName>
    <alternativeName>
        <fullName evidence="12">tRNA(Phe) (7-(3-amino-3-carboxypropyl)wyosine(37)-O)-methyltransferase</fullName>
    </alternativeName>
</protein>
<dbReference type="PROSITE" id="PS51184">
    <property type="entry name" value="JMJC"/>
    <property type="match status" value="1"/>
</dbReference>
<evidence type="ECO:0000256" key="11">
    <source>
        <dbReference type="ARBA" id="ARBA00025588"/>
    </source>
</evidence>
<dbReference type="EC" id="2.3.1.231" evidence="4"/>
<keyword evidence="8" id="KW-0808">Transferase</keyword>
<dbReference type="Gene3D" id="3.40.50.150">
    <property type="entry name" value="Vaccinia Virus protein VP39"/>
    <property type="match status" value="1"/>
</dbReference>
<evidence type="ECO:0000256" key="1">
    <source>
        <dbReference type="ARBA" id="ARBA00001806"/>
    </source>
</evidence>
<comment type="catalytic activity">
    <reaction evidence="15">
        <text>7-[(3S)-(3-amino-3-methoxycarbonyl)propyl]wyosine(37) in tRNA(Phe) + S-adenosyl-L-methionine + CO2 = wybutosine(37) in tRNA(Phe) + S-adenosyl-L-homocysteine + 2 H(+)</text>
        <dbReference type="Rhea" id="RHEA:37119"/>
        <dbReference type="Rhea" id="RHEA-COMP:11844"/>
        <dbReference type="Rhea" id="RHEA-COMP:11847"/>
        <dbReference type="ChEBI" id="CHEBI:15378"/>
        <dbReference type="ChEBI" id="CHEBI:16526"/>
        <dbReference type="ChEBI" id="CHEBI:57856"/>
        <dbReference type="ChEBI" id="CHEBI:59789"/>
        <dbReference type="ChEBI" id="CHEBI:73544"/>
        <dbReference type="ChEBI" id="CHEBI:74275"/>
        <dbReference type="EC" id="2.3.1.231"/>
    </reaction>
</comment>
<dbReference type="InterPro" id="IPR029063">
    <property type="entry name" value="SAM-dependent_MTases_sf"/>
</dbReference>
<evidence type="ECO:0000256" key="13">
    <source>
        <dbReference type="ARBA" id="ARBA00030231"/>
    </source>
</evidence>